<feature type="transmembrane region" description="Helical" evidence="7">
    <location>
        <begin position="96"/>
        <end position="118"/>
    </location>
</feature>
<dbReference type="GO" id="GO:0005886">
    <property type="term" value="C:plasma membrane"/>
    <property type="evidence" value="ECO:0007669"/>
    <property type="project" value="TreeGrafter"/>
</dbReference>
<feature type="transmembrane region" description="Helical" evidence="7">
    <location>
        <begin position="71"/>
        <end position="90"/>
    </location>
</feature>
<organism evidence="9 10">
    <name type="scientific">Talaromyces rugulosus</name>
    <name type="common">Penicillium rugulosum</name>
    <dbReference type="NCBI Taxonomy" id="121627"/>
    <lineage>
        <taxon>Eukaryota</taxon>
        <taxon>Fungi</taxon>
        <taxon>Dikarya</taxon>
        <taxon>Ascomycota</taxon>
        <taxon>Pezizomycotina</taxon>
        <taxon>Eurotiomycetes</taxon>
        <taxon>Eurotiomycetidae</taxon>
        <taxon>Eurotiales</taxon>
        <taxon>Trichocomaceae</taxon>
        <taxon>Talaromyces</taxon>
        <taxon>Talaromyces sect. Islandici</taxon>
    </lineage>
</organism>
<evidence type="ECO:0000256" key="1">
    <source>
        <dbReference type="ARBA" id="ARBA00004141"/>
    </source>
</evidence>
<feature type="transmembrane region" description="Helical" evidence="7">
    <location>
        <begin position="427"/>
        <end position="451"/>
    </location>
</feature>
<name>A0A7H8RDK4_TALRU</name>
<keyword evidence="3 7" id="KW-0812">Transmembrane</keyword>
<dbReference type="GeneID" id="55999201"/>
<feature type="transmembrane region" description="Helical" evidence="7">
    <location>
        <begin position="35"/>
        <end position="59"/>
    </location>
</feature>
<keyword evidence="2" id="KW-0813">Transport</keyword>
<evidence type="ECO:0000256" key="4">
    <source>
        <dbReference type="ARBA" id="ARBA00022989"/>
    </source>
</evidence>
<dbReference type="AlphaFoldDB" id="A0A7H8RDK4"/>
<dbReference type="PANTHER" id="PTHR23501">
    <property type="entry name" value="MAJOR FACILITATOR SUPERFAMILY"/>
    <property type="match status" value="1"/>
</dbReference>
<dbReference type="PRINTS" id="PR01036">
    <property type="entry name" value="TCRTETB"/>
</dbReference>
<dbReference type="InterPro" id="IPR011701">
    <property type="entry name" value="MFS"/>
</dbReference>
<dbReference type="InterPro" id="IPR036259">
    <property type="entry name" value="MFS_trans_sf"/>
</dbReference>
<feature type="transmembrane region" description="Helical" evidence="7">
    <location>
        <begin position="499"/>
        <end position="519"/>
    </location>
</feature>
<feature type="transmembrane region" description="Helical" evidence="7">
    <location>
        <begin position="229"/>
        <end position="249"/>
    </location>
</feature>
<feature type="transmembrane region" description="Helical" evidence="7">
    <location>
        <begin position="130"/>
        <end position="151"/>
    </location>
</feature>
<dbReference type="EMBL" id="CP055903">
    <property type="protein sequence ID" value="QKX64549.1"/>
    <property type="molecule type" value="Genomic_DNA"/>
</dbReference>
<protein>
    <recommendedName>
        <fullName evidence="8">Major facilitator superfamily (MFS) profile domain-containing protein</fullName>
    </recommendedName>
</protein>
<evidence type="ECO:0000256" key="7">
    <source>
        <dbReference type="SAM" id="Phobius"/>
    </source>
</evidence>
<feature type="transmembrane region" description="Helical" evidence="7">
    <location>
        <begin position="364"/>
        <end position="383"/>
    </location>
</feature>
<dbReference type="GO" id="GO:0022857">
    <property type="term" value="F:transmembrane transporter activity"/>
    <property type="evidence" value="ECO:0007669"/>
    <property type="project" value="InterPro"/>
</dbReference>
<reference evidence="10" key="1">
    <citation type="submission" date="2020-06" db="EMBL/GenBank/DDBJ databases">
        <title>A chromosome-scale genome assembly of Talaromyces rugulosus W13939.</title>
        <authorList>
            <person name="Wang B."/>
            <person name="Guo L."/>
            <person name="Ye K."/>
            <person name="Wang L."/>
        </authorList>
    </citation>
    <scope>NUCLEOTIDE SEQUENCE [LARGE SCALE GENOMIC DNA]</scope>
    <source>
        <strain evidence="10">W13939</strain>
    </source>
</reference>
<comment type="subcellular location">
    <subcellularLocation>
        <location evidence="1">Membrane</location>
        <topology evidence="1">Multi-pass membrane protein</topology>
    </subcellularLocation>
</comment>
<feature type="region of interest" description="Disordered" evidence="6">
    <location>
        <begin position="529"/>
        <end position="552"/>
    </location>
</feature>
<accession>A0A7H8RDK4</accession>
<dbReference type="Pfam" id="PF07690">
    <property type="entry name" value="MFS_1"/>
    <property type="match status" value="1"/>
</dbReference>
<sequence>MTQQQDTHDALESQLVGACSKEIPVVYPPLLTRSIVVFSLMLATFLIALDMSIIGTAVPMITTEFNSTADIGWYGSVFFLTLATFISPWGKAYKYFSLRIVYITAIFVFETGSLICAVSQNNITLIVGRAIQGAGAAGLAGGGYTITAFIVPLDAQPVVVGLMGSVFTIASIAGPLLGGVFTSDVSWRWCFYINLPIGGVTVLCILVFFRTPAHSKVSHGAPAREIIASFDPIGLVLMFSGVLCFFIAVQQGGVSKPWNSAEEIGLLVGCVLLLTLFVINEWYQGDSALIVYRILSTRSIGVCSGFIFFLNAGNIALQYNLPIYFQSIQGNSAVESGIKMIPSILATALSTGIGSAAIGKLHIFQPFLLAGAAIATVGIGLIYTFDINVGLGPIIGYQILYGVGTGLGVQTPNLVATVTSRPEDVSIAVATVSFFMFTAGGWGVAVADAILNNLLLQKLPQYVPDIDPQSILSVGAGGIKDVYHGEVLRGVQQAYLDGLHGSWALGIAAFGATFLWALVPEWPGRLLSPSEEKHDAQVNEEDQSDRGVGKES</sequence>
<dbReference type="SUPFAM" id="SSF103473">
    <property type="entry name" value="MFS general substrate transporter"/>
    <property type="match status" value="1"/>
</dbReference>
<dbReference type="PROSITE" id="PS50850">
    <property type="entry name" value="MFS"/>
    <property type="match status" value="1"/>
</dbReference>
<keyword evidence="4 7" id="KW-1133">Transmembrane helix</keyword>
<dbReference type="InterPro" id="IPR020846">
    <property type="entry name" value="MFS_dom"/>
</dbReference>
<evidence type="ECO:0000256" key="3">
    <source>
        <dbReference type="ARBA" id="ARBA00022692"/>
    </source>
</evidence>
<gene>
    <name evidence="9" type="ORF">TRUGW13939_11724</name>
</gene>
<feature type="transmembrane region" description="Helical" evidence="7">
    <location>
        <begin position="395"/>
        <end position="415"/>
    </location>
</feature>
<evidence type="ECO:0000313" key="9">
    <source>
        <dbReference type="EMBL" id="QKX64549.1"/>
    </source>
</evidence>
<evidence type="ECO:0000313" key="10">
    <source>
        <dbReference type="Proteomes" id="UP000509510"/>
    </source>
</evidence>
<feature type="transmembrane region" description="Helical" evidence="7">
    <location>
        <begin position="261"/>
        <end position="279"/>
    </location>
</feature>
<evidence type="ECO:0000259" key="8">
    <source>
        <dbReference type="PROSITE" id="PS50850"/>
    </source>
</evidence>
<dbReference type="PANTHER" id="PTHR23501:SF177">
    <property type="entry name" value="MAJOR FACILITATOR SUPERFAMILY (MFS) PROFILE DOMAIN-CONTAINING PROTEIN-RELATED"/>
    <property type="match status" value="1"/>
</dbReference>
<dbReference type="OrthoDB" id="10021397at2759"/>
<dbReference type="KEGG" id="trg:TRUGW13939_11724"/>
<keyword evidence="10" id="KW-1185">Reference proteome</keyword>
<dbReference type="Proteomes" id="UP000509510">
    <property type="component" value="Chromosome VI"/>
</dbReference>
<feature type="transmembrane region" description="Helical" evidence="7">
    <location>
        <begin position="189"/>
        <end position="209"/>
    </location>
</feature>
<keyword evidence="5 7" id="KW-0472">Membrane</keyword>
<feature type="domain" description="Major facilitator superfamily (MFS) profile" evidence="8">
    <location>
        <begin position="36"/>
        <end position="552"/>
    </location>
</feature>
<dbReference type="Gene3D" id="1.20.1250.20">
    <property type="entry name" value="MFS general substrate transporter like domains"/>
    <property type="match status" value="1"/>
</dbReference>
<evidence type="ECO:0000256" key="5">
    <source>
        <dbReference type="ARBA" id="ARBA00023136"/>
    </source>
</evidence>
<dbReference type="CDD" id="cd17502">
    <property type="entry name" value="MFS_Azr1_MDR_like"/>
    <property type="match status" value="1"/>
</dbReference>
<evidence type="ECO:0000256" key="2">
    <source>
        <dbReference type="ARBA" id="ARBA00022448"/>
    </source>
</evidence>
<feature type="transmembrane region" description="Helical" evidence="7">
    <location>
        <begin position="299"/>
        <end position="319"/>
    </location>
</feature>
<proteinExistence type="predicted"/>
<evidence type="ECO:0000256" key="6">
    <source>
        <dbReference type="SAM" id="MobiDB-lite"/>
    </source>
</evidence>
<feature type="transmembrane region" description="Helical" evidence="7">
    <location>
        <begin position="157"/>
        <end position="177"/>
    </location>
</feature>
<dbReference type="RefSeq" id="XP_035350722.1">
    <property type="nucleotide sequence ID" value="XM_035494829.1"/>
</dbReference>